<dbReference type="InterPro" id="IPR027828">
    <property type="entry name" value="DUF4465"/>
</dbReference>
<name>A0AAJ1QYE0_9FLAO</name>
<accession>A0AAJ1QYE0</accession>
<organism evidence="1 2">
    <name type="scientific">Polaribacter sejongensis</name>
    <dbReference type="NCBI Taxonomy" id="985043"/>
    <lineage>
        <taxon>Bacteria</taxon>
        <taxon>Pseudomonadati</taxon>
        <taxon>Bacteroidota</taxon>
        <taxon>Flavobacteriia</taxon>
        <taxon>Flavobacteriales</taxon>
        <taxon>Flavobacteriaceae</taxon>
    </lineage>
</organism>
<protein>
    <submittedName>
        <fullName evidence="1">DUF4465 domain-containing protein</fullName>
    </submittedName>
</protein>
<proteinExistence type="predicted"/>
<comment type="caution">
    <text evidence="1">The sequence shown here is derived from an EMBL/GenBank/DDBJ whole genome shotgun (WGS) entry which is preliminary data.</text>
</comment>
<dbReference type="Proteomes" id="UP001228636">
    <property type="component" value="Unassembled WGS sequence"/>
</dbReference>
<gene>
    <name evidence="1" type="ORF">QWY81_11540</name>
</gene>
<reference evidence="1 2" key="1">
    <citation type="journal article" date="2014" name="Int. J. Syst. Evol. Microbiol.">
        <title>Complete genome sequence of Corynebacterium casei LMG S-19264T (=DSM 44701T), isolated from a smear-ripened cheese.</title>
        <authorList>
            <consortium name="US DOE Joint Genome Institute (JGI-PGF)"/>
            <person name="Walter F."/>
            <person name="Albersmeier A."/>
            <person name="Kalinowski J."/>
            <person name="Ruckert C."/>
        </authorList>
    </citation>
    <scope>NUCLEOTIDE SEQUENCE [LARGE SCALE GENOMIC DNA]</scope>
    <source>
        <strain evidence="1 2">CECT 8670</strain>
    </source>
</reference>
<sequence length="348" mass="37844">MKFINKYICITAAVFGLFTLHSCDDELELKIPYPNDITFNELELGRFTYKISDSPFTSGDSKSGIVTVNVSNTGGSTYSGFALSNKSQRSYPWNLSPDFAPAGGLTVAETQQSIDSTAFSVSTVTPNRTENYLVGHAAGDDAFFTLNEPAIVSHVLVANTSYNYLMASYGSVYSGTFDSDSQAYLIDGTAVRNIKNPNPSSTRYGRFLLPSPSGVNAVRLSGHEILEKRKAGETAKTTALNNGSTDEEAEEAYETAYADLSAGYIKLNIEGSLNGSTTGNVEFYLATRANVDLINPTYNFVLEDWTKVDLSSLGEVDKVLFKISSSYVDDFGNMIYSPTFCLDGIRLK</sequence>
<dbReference type="EMBL" id="JAUFQH010000009">
    <property type="protein sequence ID" value="MDN3620087.1"/>
    <property type="molecule type" value="Genomic_DNA"/>
</dbReference>
<dbReference type="AlphaFoldDB" id="A0AAJ1QYE0"/>
<evidence type="ECO:0000313" key="2">
    <source>
        <dbReference type="Proteomes" id="UP001228636"/>
    </source>
</evidence>
<dbReference type="Pfam" id="PF14717">
    <property type="entry name" value="DUF4465"/>
    <property type="match status" value="1"/>
</dbReference>
<dbReference type="Gene3D" id="2.60.120.1350">
    <property type="entry name" value="Protein of unknown function DUF4465"/>
    <property type="match status" value="1"/>
</dbReference>
<evidence type="ECO:0000313" key="1">
    <source>
        <dbReference type="EMBL" id="MDN3620087.1"/>
    </source>
</evidence>
<dbReference type="RefSeq" id="WP_165733163.1">
    <property type="nucleotide sequence ID" value="NZ_CP103460.1"/>
</dbReference>